<dbReference type="OrthoDB" id="2110130at2759"/>
<protein>
    <recommendedName>
        <fullName evidence="2">ABC transporter domain-containing protein</fullName>
    </recommendedName>
</protein>
<dbReference type="EMBL" id="JAAMPC010000009">
    <property type="protein sequence ID" value="KAG2292523.1"/>
    <property type="molecule type" value="Genomic_DNA"/>
</dbReference>
<evidence type="ECO:0000313" key="4">
    <source>
        <dbReference type="Proteomes" id="UP000886595"/>
    </source>
</evidence>
<dbReference type="GO" id="GO:0016887">
    <property type="term" value="F:ATP hydrolysis activity"/>
    <property type="evidence" value="ECO:0007669"/>
    <property type="project" value="InterPro"/>
</dbReference>
<sequence length="225" mass="25599">MLLLDAKISISINSASMVCSSVKLENIRKSSKGVIMLKYVTWEVKRGERAGLVSFSGAGEDDPAQDHQEPDSGYEEMEITKKLEKIQKVIEGSVYGKLILGLWFVPEDADRLVASFSGGWQMRMSLRNIQLQDPELLLLDEPTNHLDLDTIEWLEGYFQKKEMHMVIISHDRAFLISCVPKLWKPRWLLEEHSRQKETESTKDLIARLGAGENFGRVQLPKRLGG</sequence>
<dbReference type="Proteomes" id="UP000886595">
    <property type="component" value="Unassembled WGS sequence"/>
</dbReference>
<name>A0A8X7RNI7_BRACI</name>
<dbReference type="Gene3D" id="3.40.50.300">
    <property type="entry name" value="P-loop containing nucleotide triphosphate hydrolases"/>
    <property type="match status" value="1"/>
</dbReference>
<accession>A0A8X7RNI7</accession>
<gene>
    <name evidence="3" type="ORF">Bca52824_039192</name>
</gene>
<dbReference type="GO" id="GO:0005524">
    <property type="term" value="F:ATP binding"/>
    <property type="evidence" value="ECO:0007669"/>
    <property type="project" value="InterPro"/>
</dbReference>
<dbReference type="PANTHER" id="PTHR19211:SF107">
    <property type="entry name" value="ABC TRANSPORTER F FAMILY MEMBER 5"/>
    <property type="match status" value="1"/>
</dbReference>
<dbReference type="SUPFAM" id="SSF52540">
    <property type="entry name" value="P-loop containing nucleoside triphosphate hydrolases"/>
    <property type="match status" value="1"/>
</dbReference>
<comment type="caution">
    <text evidence="3">The sequence shown here is derived from an EMBL/GenBank/DDBJ whole genome shotgun (WGS) entry which is preliminary data.</text>
</comment>
<dbReference type="InterPro" id="IPR027417">
    <property type="entry name" value="P-loop_NTPase"/>
</dbReference>
<dbReference type="InterPro" id="IPR003439">
    <property type="entry name" value="ABC_transporter-like_ATP-bd"/>
</dbReference>
<evidence type="ECO:0000313" key="3">
    <source>
        <dbReference type="EMBL" id="KAG2292523.1"/>
    </source>
</evidence>
<evidence type="ECO:0000259" key="2">
    <source>
        <dbReference type="PROSITE" id="PS50893"/>
    </source>
</evidence>
<dbReference type="InterPro" id="IPR050611">
    <property type="entry name" value="ABCF"/>
</dbReference>
<keyword evidence="4" id="KW-1185">Reference proteome</keyword>
<proteinExistence type="predicted"/>
<dbReference type="PROSITE" id="PS50893">
    <property type="entry name" value="ABC_TRANSPORTER_2"/>
    <property type="match status" value="1"/>
</dbReference>
<dbReference type="AlphaFoldDB" id="A0A8X7RNI7"/>
<dbReference type="PANTHER" id="PTHR19211">
    <property type="entry name" value="ATP-BINDING TRANSPORT PROTEIN-RELATED"/>
    <property type="match status" value="1"/>
</dbReference>
<feature type="domain" description="ABC transporter" evidence="2">
    <location>
        <begin position="22"/>
        <end position="217"/>
    </location>
</feature>
<evidence type="ECO:0000256" key="1">
    <source>
        <dbReference type="ARBA" id="ARBA00022737"/>
    </source>
</evidence>
<dbReference type="Pfam" id="PF00005">
    <property type="entry name" value="ABC_tran"/>
    <property type="match status" value="1"/>
</dbReference>
<organism evidence="3 4">
    <name type="scientific">Brassica carinata</name>
    <name type="common">Ethiopian mustard</name>
    <name type="synonym">Abyssinian cabbage</name>
    <dbReference type="NCBI Taxonomy" id="52824"/>
    <lineage>
        <taxon>Eukaryota</taxon>
        <taxon>Viridiplantae</taxon>
        <taxon>Streptophyta</taxon>
        <taxon>Embryophyta</taxon>
        <taxon>Tracheophyta</taxon>
        <taxon>Spermatophyta</taxon>
        <taxon>Magnoliopsida</taxon>
        <taxon>eudicotyledons</taxon>
        <taxon>Gunneridae</taxon>
        <taxon>Pentapetalae</taxon>
        <taxon>rosids</taxon>
        <taxon>malvids</taxon>
        <taxon>Brassicales</taxon>
        <taxon>Brassicaceae</taxon>
        <taxon>Brassiceae</taxon>
        <taxon>Brassica</taxon>
    </lineage>
</organism>
<keyword evidence="1" id="KW-0677">Repeat</keyword>
<reference evidence="3 4" key="1">
    <citation type="submission" date="2020-02" db="EMBL/GenBank/DDBJ databases">
        <authorList>
            <person name="Ma Q."/>
            <person name="Huang Y."/>
            <person name="Song X."/>
            <person name="Pei D."/>
        </authorList>
    </citation>
    <scope>NUCLEOTIDE SEQUENCE [LARGE SCALE GENOMIC DNA]</scope>
    <source>
        <strain evidence="3">Sxm20200214</strain>
        <tissue evidence="3">Leaf</tissue>
    </source>
</reference>